<dbReference type="Pfam" id="PF10259">
    <property type="entry name" value="Rogdi_lz"/>
    <property type="match status" value="1"/>
</dbReference>
<dbReference type="EMBL" id="GHJT01002286">
    <property type="protein sequence ID" value="MOY36257.1"/>
    <property type="molecule type" value="Transcribed_RNA"/>
</dbReference>
<organism evidence="2">
    <name type="scientific">Ixodes scapularis</name>
    <name type="common">Black-legged tick</name>
    <name type="synonym">Deer tick</name>
    <dbReference type="NCBI Taxonomy" id="6945"/>
    <lineage>
        <taxon>Eukaryota</taxon>
        <taxon>Metazoa</taxon>
        <taxon>Ecdysozoa</taxon>
        <taxon>Arthropoda</taxon>
        <taxon>Chelicerata</taxon>
        <taxon>Arachnida</taxon>
        <taxon>Acari</taxon>
        <taxon>Parasitiformes</taxon>
        <taxon>Ixodida</taxon>
        <taxon>Ixodoidea</taxon>
        <taxon>Ixodidae</taxon>
        <taxon>Ixodinae</taxon>
        <taxon>Ixodes</taxon>
    </lineage>
</organism>
<evidence type="ECO:0000256" key="1">
    <source>
        <dbReference type="ARBA" id="ARBA00005535"/>
    </source>
</evidence>
<dbReference type="GeneID" id="8051825"/>
<protein>
    <submittedName>
        <fullName evidence="2">Putative leucine zipper</fullName>
    </submittedName>
</protein>
<dbReference type="CTD" id="79641"/>
<dbReference type="AlphaFoldDB" id="A0A4D5RJ26"/>
<dbReference type="VEuPathDB" id="VectorBase:ISCW005790"/>
<evidence type="ECO:0000313" key="2">
    <source>
        <dbReference type="EMBL" id="MOY36257.1"/>
    </source>
</evidence>
<comment type="similarity">
    <text evidence="1">Belongs to the rogdi family.</text>
</comment>
<dbReference type="PANTHER" id="PTHR13618:SF1">
    <property type="entry name" value="PROTEIN ROGDI HOMOLOG"/>
    <property type="match status" value="1"/>
</dbReference>
<sequence>MAEADVDEIEALHAEFEWLLQEEVNIVLEQLQGVIMECSKRFPVSIPDVDAPVKSEKFFMTSTSSTSSSDQIKVVVTLTGDNISHADITLRIPKHAMPNLRTIVQNDCQWKLQQVQDAGNNLLQALSLLTPPPLKTRFEFKSAEEVTQLMTTIMGCLQRGRASLIIPKKRTIEEILGSRNMNSSAALHTGTAIPARSSRTPLMLQQKSLQPPLPSDIAASFYVQSHKLVFAVYHIHKDSHGQPKFDVFHAEASVPWLSEVLVLFTIALQLCQQLKDKVGVFYQFRDFQIP</sequence>
<dbReference type="InterPro" id="IPR028241">
    <property type="entry name" value="RAVE2/Rogdi"/>
</dbReference>
<proteinExistence type="inferred from homology"/>
<dbReference type="OMA" id="NILMECA"/>
<reference evidence="2" key="1">
    <citation type="submission" date="2019-04" db="EMBL/GenBank/DDBJ databases">
        <title>An insight into the mialome of Ixodes scapularis.</title>
        <authorList>
            <person name="Ribeiro J.M."/>
            <person name="Mather T.N."/>
            <person name="Karim S."/>
        </authorList>
    </citation>
    <scope>NUCLEOTIDE SEQUENCE</scope>
</reference>
<dbReference type="RefSeq" id="XP_029848679.1">
    <property type="nucleotide sequence ID" value="XM_029992819.2"/>
</dbReference>
<name>A0A4D5RJ26_IXOSC</name>
<accession>A0A4D5RJ26</accession>
<dbReference type="OrthoDB" id="66510at2759"/>
<dbReference type="VEuPathDB" id="VectorBase:ISCI005790"/>
<dbReference type="VEuPathDB" id="VectorBase:ISCP_026684"/>
<feature type="non-terminal residue" evidence="2">
    <location>
        <position position="290"/>
    </location>
</feature>
<dbReference type="PANTHER" id="PTHR13618">
    <property type="entry name" value="LEUCINE ZIPPER CONTAINING TRANSCRIPTION FACTOR LZF1"/>
    <property type="match status" value="1"/>
</dbReference>